<evidence type="ECO:0000256" key="1">
    <source>
        <dbReference type="ARBA" id="ARBA00004196"/>
    </source>
</evidence>
<dbReference type="Proteomes" id="UP000514720">
    <property type="component" value="Chromosome"/>
</dbReference>
<dbReference type="Gene3D" id="2.60.40.4270">
    <property type="entry name" value="Listeria-Bacteroides repeat domain"/>
    <property type="match status" value="5"/>
</dbReference>
<dbReference type="RefSeq" id="WP_258877133.1">
    <property type="nucleotide sequence ID" value="NZ_CP048914.1"/>
</dbReference>
<dbReference type="SUPFAM" id="SSF52096">
    <property type="entry name" value="ClpP/crotonase"/>
    <property type="match status" value="1"/>
</dbReference>
<dbReference type="GO" id="GO:0008236">
    <property type="term" value="F:serine-type peptidase activity"/>
    <property type="evidence" value="ECO:0007669"/>
    <property type="project" value="InterPro"/>
</dbReference>
<dbReference type="PROSITE" id="PS51257">
    <property type="entry name" value="PROKAR_LIPOPROTEIN"/>
    <property type="match status" value="1"/>
</dbReference>
<organism evidence="4 5">
    <name type="scientific">Candidatus Xianfuyuplasma coldseepsis</name>
    <dbReference type="NCBI Taxonomy" id="2782163"/>
    <lineage>
        <taxon>Bacteria</taxon>
        <taxon>Bacillati</taxon>
        <taxon>Mycoplasmatota</taxon>
        <taxon>Mollicutes</taxon>
        <taxon>Candidatus Izemoplasmatales</taxon>
        <taxon>Candidatus Izemoplasmataceae</taxon>
        <taxon>Candidatus Xianfuyuplasma</taxon>
    </lineage>
</organism>
<comment type="subcellular location">
    <subcellularLocation>
        <location evidence="1">Cell envelope</location>
    </subcellularLocation>
</comment>
<dbReference type="EMBL" id="CP048914">
    <property type="protein sequence ID" value="QMS85340.1"/>
    <property type="molecule type" value="Genomic_DNA"/>
</dbReference>
<keyword evidence="2" id="KW-0732">Signal</keyword>
<dbReference type="Pfam" id="PF09479">
    <property type="entry name" value="Flg_new"/>
    <property type="match status" value="5"/>
</dbReference>
<feature type="signal peptide" evidence="2">
    <location>
        <begin position="1"/>
        <end position="17"/>
    </location>
</feature>
<dbReference type="InterPro" id="IPR013378">
    <property type="entry name" value="InlB-like_B-rpt"/>
</dbReference>
<sequence length="1207" mass="135385">MKKILLVMLTALTLLLAACTPKDVTVTFDSDGGSAVSEQTIPSGTEVTEPTDPAKEGFDFEYWYLDDESAAYAFDSSIDEDITLTAKWRELETYTVTFDADGGDTVDAQSVTEGETATEPSAIEKDGYNFVYWYSTDSETAFDFSTILDGDLTLTAKWVEKDVFTVTFDSSGGSDVVAQNIVDGMTSTEPDTPEREGFDFLYWYRNDDSVEFDFDTVVEEDITLFAKWDAKVGYTITFVSEYGDAIDPINVYEGDTIPEPSELLDYSMEFVYWYTTSKFLEYDFSKTVTSDVTLNAYWRDKEEYEVTFNTLGGTEIDAQQVLDNNLATEPDTPYRVGFIFDYWYTDDENTPFDFTTPIVADTTINSKWQETTTQTINLVSDGIVIDTVMINTGDVLDGVDQPDGGTSTFIHWYLTDEYEPYEFGHPIDEDITLNALWGTYAESLMIPDIIAYEASLNVEGIALPTPRRGAVNSTDISYDTDSQYISESGIVLPLPNEVSEGIVAVWEVTFSEDGESITRTYDIPLQHAQPVMINESRNVPFENLTTEYDVVDSELTLYFEEDGFVPYVKINDFFELLQGFIDPAVEMTYTFGADSLEIFYQYYDEDEDHTYDLILTIDATENTISTNDPGFYWAYIYTTETNYGRHIEYVQDHPGESYLEGSDVIYDLDDYNMDIVMHEGELVLPFYMANQLFAGSAYYNVYYNYDGLYGIYSLPSSTSKEMRTISNSSMNGMDLPADLMIHTFNMMAFNMDNLYGLKDIMGVDSYYDVLYQMKDALLVSDPEMFEVAVRDFLLQEIDEPHTSYGYDSYYNTTMYGGPVTNTLSVYGSRFVSWYYDGLLDTDDAIGAKWGESTDGSWNVSRRPNYWWVSDDVVMLSLDGFVTSDMEESATYDQTIPADMLDITEIADVMPAIAQGNKFFYYNNGDDSSNVVDILVKGVDATYVDTYKADLITAGYTLVQETTTDEGKTDGYYTKTVGDTNYMLVVHYDTEYDLFHVGVGDNAPTSYGAAWQVRNEVYPLIDADSAVYMEMMLQEIEEENPTFTNIILDISWNTGGNVGALYRVLGFITDQPFEVSGMDGDTGGASTYYVDITGVPDYSHLNWYLLTTPTSFSAANSLANIFKVNDLGTVIGVQTGGGACSITPILLPNGTAFTMSSNNISAYRTGSGTAEDPYVYHDVEFGITPDIEIPITDIFTTSVLLDIINGSN</sequence>
<feature type="domain" description="Tail specific protease" evidence="3">
    <location>
        <begin position="1027"/>
        <end position="1188"/>
    </location>
</feature>
<dbReference type="GO" id="GO:0006508">
    <property type="term" value="P:proteolysis"/>
    <property type="evidence" value="ECO:0007669"/>
    <property type="project" value="InterPro"/>
</dbReference>
<accession>A0A7L7KR89</accession>
<evidence type="ECO:0000313" key="4">
    <source>
        <dbReference type="EMBL" id="QMS85340.1"/>
    </source>
</evidence>
<dbReference type="InterPro" id="IPR005151">
    <property type="entry name" value="Tail-specific_protease"/>
</dbReference>
<dbReference type="Gene3D" id="3.90.226.10">
    <property type="entry name" value="2-enoyl-CoA Hydratase, Chain A, domain 1"/>
    <property type="match status" value="1"/>
</dbReference>
<evidence type="ECO:0000259" key="3">
    <source>
        <dbReference type="Pfam" id="PF03572"/>
    </source>
</evidence>
<reference evidence="4 5" key="1">
    <citation type="submission" date="2020-02" db="EMBL/GenBank/DDBJ databases">
        <authorList>
            <person name="Zheng R.K."/>
            <person name="Sun C.M."/>
        </authorList>
    </citation>
    <scope>NUCLEOTIDE SEQUENCE [LARGE SCALE GENOMIC DNA]</scope>
    <source>
        <strain evidence="5">zrk13</strain>
    </source>
</reference>
<name>A0A7L7KR89_9MOLU</name>
<dbReference type="GO" id="GO:0030313">
    <property type="term" value="C:cell envelope"/>
    <property type="evidence" value="ECO:0007669"/>
    <property type="project" value="UniProtKB-SubCell"/>
</dbReference>
<keyword evidence="5" id="KW-1185">Reference proteome</keyword>
<dbReference type="AlphaFoldDB" id="A0A7L7KR89"/>
<evidence type="ECO:0000256" key="2">
    <source>
        <dbReference type="SAM" id="SignalP"/>
    </source>
</evidence>
<gene>
    <name evidence="4" type="ORF">G4Z02_06090</name>
</gene>
<dbReference type="KEGG" id="xcl:G4Z02_06090"/>
<protein>
    <recommendedName>
        <fullName evidence="3">Tail specific protease domain-containing protein</fullName>
    </recommendedName>
</protein>
<evidence type="ECO:0000313" key="5">
    <source>
        <dbReference type="Proteomes" id="UP000514720"/>
    </source>
</evidence>
<feature type="chain" id="PRO_5036446958" description="Tail specific protease domain-containing protein" evidence="2">
    <location>
        <begin position="18"/>
        <end position="1207"/>
    </location>
</feature>
<dbReference type="InterPro" id="IPR029045">
    <property type="entry name" value="ClpP/crotonase-like_dom_sf"/>
</dbReference>
<dbReference type="Pfam" id="PF03572">
    <property type="entry name" value="Peptidase_S41"/>
    <property type="match status" value="1"/>
</dbReference>
<dbReference type="InterPro" id="IPR042229">
    <property type="entry name" value="Listeria/Bacterioides_rpt_sf"/>
</dbReference>
<proteinExistence type="predicted"/>